<dbReference type="Proteomes" id="UP000003434">
    <property type="component" value="Unassembled WGS sequence"/>
</dbReference>
<evidence type="ECO:0000259" key="4">
    <source>
        <dbReference type="Pfam" id="PF00496"/>
    </source>
</evidence>
<dbReference type="PROSITE" id="PS51257">
    <property type="entry name" value="PROKAR_LIPOPROTEIN"/>
    <property type="match status" value="1"/>
</dbReference>
<dbReference type="GO" id="GO:0015833">
    <property type="term" value="P:peptide transport"/>
    <property type="evidence" value="ECO:0007669"/>
    <property type="project" value="TreeGrafter"/>
</dbReference>
<proteinExistence type="inferred from homology"/>
<gene>
    <name evidence="5" type="ORF">HMPREF0381_1901</name>
</gene>
<reference evidence="5 6" key="1">
    <citation type="submission" date="2010-12" db="EMBL/GenBank/DDBJ databases">
        <authorList>
            <person name="Muzny D."/>
            <person name="Qin X."/>
            <person name="Deng J."/>
            <person name="Jiang H."/>
            <person name="Liu Y."/>
            <person name="Qu J."/>
            <person name="Song X.-Z."/>
            <person name="Zhang L."/>
            <person name="Thornton R."/>
            <person name="Coyle M."/>
            <person name="Francisco L."/>
            <person name="Jackson L."/>
            <person name="Javaid M."/>
            <person name="Korchina V."/>
            <person name="Kovar C."/>
            <person name="Mata R."/>
            <person name="Mathew T."/>
            <person name="Ngo R."/>
            <person name="Nguyen L."/>
            <person name="Nguyen N."/>
            <person name="Okwuonu G."/>
            <person name="Ongeri F."/>
            <person name="Pham C."/>
            <person name="Simmons D."/>
            <person name="Wilczek-Boney K."/>
            <person name="Hale W."/>
            <person name="Jakkamsetti A."/>
            <person name="Pham P."/>
            <person name="Ruth R."/>
            <person name="San Lucas F."/>
            <person name="Warren J."/>
            <person name="Zhang J."/>
            <person name="Zhao Z."/>
            <person name="Zhou C."/>
            <person name="Zhu D."/>
            <person name="Lee S."/>
            <person name="Bess C."/>
            <person name="Blankenburg K."/>
            <person name="Forbes L."/>
            <person name="Fu Q."/>
            <person name="Gubbala S."/>
            <person name="Hirani K."/>
            <person name="Jayaseelan J.C."/>
            <person name="Lara F."/>
            <person name="Munidasa M."/>
            <person name="Palculict T."/>
            <person name="Patil S."/>
            <person name="Pu L.-L."/>
            <person name="Saada N."/>
            <person name="Tang L."/>
            <person name="Weissenberger G."/>
            <person name="Zhu Y."/>
            <person name="Hemphill L."/>
            <person name="Shang Y."/>
            <person name="Youmans B."/>
            <person name="Ayvaz T."/>
            <person name="Ross M."/>
            <person name="Santibanez J."/>
            <person name="Aqrawi P."/>
            <person name="Gross S."/>
            <person name="Joshi V."/>
            <person name="Fowler G."/>
            <person name="Nazareth L."/>
            <person name="Reid J."/>
            <person name="Worley K."/>
            <person name="Petrosino J."/>
            <person name="Highlander S."/>
            <person name="Gibbs R."/>
        </authorList>
    </citation>
    <scope>NUCLEOTIDE SEQUENCE [LARGE SCALE GENOMIC DNA]</scope>
    <source>
        <strain evidence="5 6">DSM 3986</strain>
    </source>
</reference>
<dbReference type="eggNOG" id="COG4166">
    <property type="taxonomic scope" value="Bacteria"/>
</dbReference>
<comment type="caution">
    <text evidence="5">The sequence shown here is derived from an EMBL/GenBank/DDBJ whole genome shotgun (WGS) entry which is preliminary data.</text>
</comment>
<organism evidence="5 6">
    <name type="scientific">Lachnoanaerobaculum saburreum DSM 3986</name>
    <dbReference type="NCBI Taxonomy" id="887325"/>
    <lineage>
        <taxon>Bacteria</taxon>
        <taxon>Bacillati</taxon>
        <taxon>Bacillota</taxon>
        <taxon>Clostridia</taxon>
        <taxon>Lachnospirales</taxon>
        <taxon>Lachnospiraceae</taxon>
        <taxon>Lachnoanaerobaculum</taxon>
    </lineage>
</organism>
<dbReference type="Gene3D" id="3.40.190.10">
    <property type="entry name" value="Periplasmic binding protein-like II"/>
    <property type="match status" value="1"/>
</dbReference>
<accession>E6LPL6</accession>
<dbReference type="GO" id="GO:1904680">
    <property type="term" value="F:peptide transmembrane transporter activity"/>
    <property type="evidence" value="ECO:0007669"/>
    <property type="project" value="TreeGrafter"/>
</dbReference>
<dbReference type="EMBL" id="AEPW01000077">
    <property type="protein sequence ID" value="EFU76285.1"/>
    <property type="molecule type" value="Genomic_DNA"/>
</dbReference>
<feature type="domain" description="Solute-binding protein family 5" evidence="4">
    <location>
        <begin position="92"/>
        <end position="465"/>
    </location>
</feature>
<protein>
    <submittedName>
        <fullName evidence="5">ABC transporter, substrate-binding protein, family 5</fullName>
    </submittedName>
</protein>
<dbReference type="HOGENOM" id="CLU_017028_7_3_9"/>
<sequence length="548" mass="60523">MDMKKEFILFGVLLVLSLSACGTKNTGKAIDNTVKTDGKAKTSIDTTGFLVTSINADIQTADPDKTSKDYMVPLNIFDRLIEVETKDDGSSELVPSLAKSWDISEDGKVYTLHLQEGVKFSNGADFKADDVVYSLTRMLGVTGAVNSDFVSQIEGADKVMDGSSKELSGVKAIDDYTVEITLSEPYAGFLACLSASPVCMLDKDTTEAAGDKFGIDPSVTVGTGAFKMAEWTVNDSIVLTRNDNYWGGNVSLPGVLIRVIPDSETRNMMFKNGELDILDFDFMLDYIDTYKKEMPDLLYHKPRVGVTYFTFNENIEPLNNVKVREAVCKAINRQEIIDSLMGGVATIENGIFPRGLIGYDSSLPEIKYDPDGAKALLAEAGYPNGFDMEISVDSSSSDTTKTVLEVISAQLSEVGINATIKNYDESTWLATKKDGTLGSFMSTWTADYNDPDNFIYTFFGNENNTKQRSLNYSDKAVMDRVSAARTIVNNDERMAEYSELEKKIVTEDFAWLPMFSKEHYYGVSKNIEGFKPNWAGISDMRFVGFSKK</sequence>
<dbReference type="SUPFAM" id="SSF53850">
    <property type="entry name" value="Periplasmic binding protein-like II"/>
    <property type="match status" value="1"/>
</dbReference>
<dbReference type="PIRSF" id="PIRSF002741">
    <property type="entry name" value="MppA"/>
    <property type="match status" value="1"/>
</dbReference>
<dbReference type="GO" id="GO:0043190">
    <property type="term" value="C:ATP-binding cassette (ABC) transporter complex"/>
    <property type="evidence" value="ECO:0007669"/>
    <property type="project" value="InterPro"/>
</dbReference>
<dbReference type="GO" id="GO:0042597">
    <property type="term" value="C:periplasmic space"/>
    <property type="evidence" value="ECO:0007669"/>
    <property type="project" value="UniProtKB-ARBA"/>
</dbReference>
<dbReference type="InterPro" id="IPR039424">
    <property type="entry name" value="SBP_5"/>
</dbReference>
<keyword evidence="3" id="KW-0732">Signal</keyword>
<dbReference type="Gene3D" id="3.10.105.10">
    <property type="entry name" value="Dipeptide-binding Protein, Domain 3"/>
    <property type="match status" value="1"/>
</dbReference>
<dbReference type="PANTHER" id="PTHR30290:SF9">
    <property type="entry name" value="OLIGOPEPTIDE-BINDING PROTEIN APPA"/>
    <property type="match status" value="1"/>
</dbReference>
<evidence type="ECO:0000313" key="6">
    <source>
        <dbReference type="Proteomes" id="UP000003434"/>
    </source>
</evidence>
<dbReference type="PANTHER" id="PTHR30290">
    <property type="entry name" value="PERIPLASMIC BINDING COMPONENT OF ABC TRANSPORTER"/>
    <property type="match status" value="1"/>
</dbReference>
<evidence type="ECO:0000313" key="5">
    <source>
        <dbReference type="EMBL" id="EFU76285.1"/>
    </source>
</evidence>
<evidence type="ECO:0000256" key="3">
    <source>
        <dbReference type="ARBA" id="ARBA00022729"/>
    </source>
</evidence>
<dbReference type="InterPro" id="IPR000914">
    <property type="entry name" value="SBP_5_dom"/>
</dbReference>
<name>E6LPL6_9FIRM</name>
<dbReference type="AlphaFoldDB" id="E6LPL6"/>
<dbReference type="Gene3D" id="3.90.76.10">
    <property type="entry name" value="Dipeptide-binding Protein, Domain 1"/>
    <property type="match status" value="1"/>
</dbReference>
<evidence type="ECO:0000256" key="2">
    <source>
        <dbReference type="ARBA" id="ARBA00022448"/>
    </source>
</evidence>
<comment type="similarity">
    <text evidence="1">Belongs to the bacterial solute-binding protein 5 family.</text>
</comment>
<dbReference type="InterPro" id="IPR030678">
    <property type="entry name" value="Peptide/Ni-bd"/>
</dbReference>
<evidence type="ECO:0000256" key="1">
    <source>
        <dbReference type="ARBA" id="ARBA00005695"/>
    </source>
</evidence>
<keyword evidence="2" id="KW-0813">Transport</keyword>
<dbReference type="Pfam" id="PF00496">
    <property type="entry name" value="SBP_bac_5"/>
    <property type="match status" value="1"/>
</dbReference>